<feature type="binding site" evidence="25">
    <location>
        <position position="300"/>
    </location>
    <ligand>
        <name>Mg(2+)</name>
        <dbReference type="ChEBI" id="CHEBI:18420"/>
        <label>1</label>
    </ligand>
</feature>
<dbReference type="EC" id="3.2.1.143" evidence="7"/>
<keyword evidence="16" id="KW-0539">Nucleus</keyword>
<protein>
    <recommendedName>
        <fullName evidence="17">ADP-ribosylhydrolase ARH3</fullName>
        <ecNumber evidence="7">3.2.1.143</ecNumber>
    </recommendedName>
    <alternativeName>
        <fullName evidence="18">ADP-ribose glycohydrolase ARH3</fullName>
    </alternativeName>
    <alternativeName>
        <fullName evidence="19">ADP-ribosylhydrolase 3</fullName>
    </alternativeName>
    <alternativeName>
        <fullName evidence="22">O-acetyl-ADP-ribose deacetylase ARH3</fullName>
    </alternativeName>
    <alternativeName>
        <fullName evidence="23">Poly(ADP-ribose) glycohydrolase ARH3</fullName>
    </alternativeName>
    <alternativeName>
        <fullName evidence="21">[Protein ADP-ribosylarginine] hydrolase-like protein 2</fullName>
    </alternativeName>
    <alternativeName>
        <fullName evidence="20">[Protein ADP-ribosylserine] hydrolase</fullName>
    </alternativeName>
</protein>
<evidence type="ECO:0000256" key="19">
    <source>
        <dbReference type="ARBA" id="ARBA00042471"/>
    </source>
</evidence>
<evidence type="ECO:0000256" key="9">
    <source>
        <dbReference type="ARBA" id="ARBA00022490"/>
    </source>
</evidence>
<evidence type="ECO:0000256" key="7">
    <source>
        <dbReference type="ARBA" id="ARBA00012255"/>
    </source>
</evidence>
<evidence type="ECO:0000256" key="16">
    <source>
        <dbReference type="ARBA" id="ARBA00023242"/>
    </source>
</evidence>
<keyword evidence="11" id="KW-0227">DNA damage</keyword>
<dbReference type="GO" id="GO:0005634">
    <property type="term" value="C:nucleus"/>
    <property type="evidence" value="ECO:0007669"/>
    <property type="project" value="UniProtKB-SubCell"/>
</dbReference>
<organism evidence="26 27">
    <name type="scientific">Pocillopora damicornis</name>
    <name type="common">Cauliflower coral</name>
    <name type="synonym">Millepora damicornis</name>
    <dbReference type="NCBI Taxonomy" id="46731"/>
    <lineage>
        <taxon>Eukaryota</taxon>
        <taxon>Metazoa</taxon>
        <taxon>Cnidaria</taxon>
        <taxon>Anthozoa</taxon>
        <taxon>Hexacorallia</taxon>
        <taxon>Scleractinia</taxon>
        <taxon>Astrocoeniina</taxon>
        <taxon>Pocilloporidae</taxon>
        <taxon>Pocillopora</taxon>
    </lineage>
</organism>
<dbReference type="PANTHER" id="PTHR16222:SF24">
    <property type="entry name" value="ADP-RIBOSYLHYDROLASE ARH3"/>
    <property type="match status" value="1"/>
</dbReference>
<dbReference type="SUPFAM" id="SSF101478">
    <property type="entry name" value="ADP-ribosylglycohydrolase"/>
    <property type="match status" value="1"/>
</dbReference>
<comment type="similarity">
    <text evidence="5">Belongs to the ADP-ribosylglycohydrolase family.</text>
</comment>
<evidence type="ECO:0000256" key="22">
    <source>
        <dbReference type="ARBA" id="ARBA00043187"/>
    </source>
</evidence>
<reference evidence="26 27" key="1">
    <citation type="journal article" date="2018" name="Sci. Rep.">
        <title>Comparative analysis of the Pocillopora damicornis genome highlights role of immune system in coral evolution.</title>
        <authorList>
            <person name="Cunning R."/>
            <person name="Bay R.A."/>
            <person name="Gillette P."/>
            <person name="Baker A.C."/>
            <person name="Traylor-Knowles N."/>
        </authorList>
    </citation>
    <scope>NUCLEOTIDE SEQUENCE [LARGE SCALE GENOMIC DNA]</scope>
    <source>
        <strain evidence="26">RSMAS</strain>
        <tissue evidence="26">Whole animal</tissue>
    </source>
</reference>
<dbReference type="GO" id="GO:0140290">
    <property type="term" value="P:peptidyl-serine ADP-deribosylation"/>
    <property type="evidence" value="ECO:0007669"/>
    <property type="project" value="UniProtKB-ARBA"/>
</dbReference>
<dbReference type="OrthoDB" id="410104at2759"/>
<evidence type="ECO:0000256" key="4">
    <source>
        <dbReference type="ARBA" id="ARBA00004496"/>
    </source>
</evidence>
<evidence type="ECO:0000313" key="26">
    <source>
        <dbReference type="EMBL" id="RMX37456.1"/>
    </source>
</evidence>
<feature type="binding site" evidence="25">
    <location>
        <position position="297"/>
    </location>
    <ligand>
        <name>Mg(2+)</name>
        <dbReference type="ChEBI" id="CHEBI:18420"/>
        <label>1</label>
    </ligand>
</feature>
<evidence type="ECO:0000256" key="13">
    <source>
        <dbReference type="ARBA" id="ARBA00022842"/>
    </source>
</evidence>
<keyword evidence="15" id="KW-0234">DNA repair</keyword>
<accession>A0A3M6T7R5</accession>
<evidence type="ECO:0000256" key="3">
    <source>
        <dbReference type="ARBA" id="ARBA00004305"/>
    </source>
</evidence>
<evidence type="ECO:0000256" key="24">
    <source>
        <dbReference type="ARBA" id="ARBA00049015"/>
    </source>
</evidence>
<dbReference type="GO" id="GO:0005759">
    <property type="term" value="C:mitochondrial matrix"/>
    <property type="evidence" value="ECO:0007669"/>
    <property type="project" value="UniProtKB-SubCell"/>
</dbReference>
<dbReference type="Gene3D" id="1.10.4080.10">
    <property type="entry name" value="ADP-ribosylation/Crystallin J1"/>
    <property type="match status" value="1"/>
</dbReference>
<evidence type="ECO:0000256" key="20">
    <source>
        <dbReference type="ARBA" id="ARBA00042722"/>
    </source>
</evidence>
<evidence type="ECO:0000256" key="10">
    <source>
        <dbReference type="ARBA" id="ARBA00022723"/>
    </source>
</evidence>
<name>A0A3M6T7R5_POCDA</name>
<dbReference type="Proteomes" id="UP000275408">
    <property type="component" value="Unassembled WGS sequence"/>
</dbReference>
<evidence type="ECO:0000256" key="8">
    <source>
        <dbReference type="ARBA" id="ARBA00022454"/>
    </source>
</evidence>
<dbReference type="STRING" id="46731.A0A3M6T7R5"/>
<keyword evidence="27" id="KW-1185">Reference proteome</keyword>
<dbReference type="InterPro" id="IPR036705">
    <property type="entry name" value="Ribosyl_crysJ1_sf"/>
</dbReference>
<comment type="caution">
    <text evidence="26">The sequence shown here is derived from an EMBL/GenBank/DDBJ whole genome shotgun (WGS) entry which is preliminary data.</text>
</comment>
<evidence type="ECO:0000256" key="2">
    <source>
        <dbReference type="ARBA" id="ARBA00004286"/>
    </source>
</evidence>
<dbReference type="OMA" id="HMEHVEA"/>
<feature type="binding site" evidence="25">
    <location>
        <position position="56"/>
    </location>
    <ligand>
        <name>Mg(2+)</name>
        <dbReference type="ChEBI" id="CHEBI:18420"/>
        <label>1</label>
    </ligand>
</feature>
<evidence type="ECO:0000256" key="11">
    <source>
        <dbReference type="ARBA" id="ARBA00022763"/>
    </source>
</evidence>
<evidence type="ECO:0000256" key="17">
    <source>
        <dbReference type="ARBA" id="ARBA00041057"/>
    </source>
</evidence>
<dbReference type="GO" id="GO:0005694">
    <property type="term" value="C:chromosome"/>
    <property type="evidence" value="ECO:0007669"/>
    <property type="project" value="UniProtKB-SubCell"/>
</dbReference>
<keyword evidence="8" id="KW-0158">Chromosome</keyword>
<dbReference type="GO" id="GO:0006281">
    <property type="term" value="P:DNA repair"/>
    <property type="evidence" value="ECO:0007669"/>
    <property type="project" value="UniProtKB-KW"/>
</dbReference>
<comment type="subcellular location">
    <subcellularLocation>
        <location evidence="2">Chromosome</location>
    </subcellularLocation>
    <subcellularLocation>
        <location evidence="4">Cytoplasm</location>
    </subcellularLocation>
    <subcellularLocation>
        <location evidence="3">Mitochondrion matrix</location>
    </subcellularLocation>
    <subcellularLocation>
        <location evidence="1">Nucleus</location>
    </subcellularLocation>
</comment>
<evidence type="ECO:0000256" key="6">
    <source>
        <dbReference type="ARBA" id="ARBA00011245"/>
    </source>
</evidence>
<evidence type="ECO:0000256" key="25">
    <source>
        <dbReference type="PIRSR" id="PIRSR605502-1"/>
    </source>
</evidence>
<dbReference type="InterPro" id="IPR005502">
    <property type="entry name" value="Ribosyl_crysJ1"/>
</dbReference>
<dbReference type="GO" id="GO:0046872">
    <property type="term" value="F:metal ion binding"/>
    <property type="evidence" value="ECO:0007669"/>
    <property type="project" value="UniProtKB-KW"/>
</dbReference>
<keyword evidence="13 25" id="KW-0460">Magnesium</keyword>
<evidence type="ECO:0000256" key="21">
    <source>
        <dbReference type="ARBA" id="ARBA00042850"/>
    </source>
</evidence>
<dbReference type="Pfam" id="PF03747">
    <property type="entry name" value="ADP_ribosyl_GH"/>
    <property type="match status" value="1"/>
</dbReference>
<evidence type="ECO:0000256" key="23">
    <source>
        <dbReference type="ARBA" id="ARBA00043193"/>
    </source>
</evidence>
<keyword evidence="9" id="KW-0963">Cytoplasm</keyword>
<comment type="catalytic activity">
    <reaction evidence="24">
        <text>alpha-NAD(+) + H2O = ADP-D-ribose + nicotinamide + H(+)</text>
        <dbReference type="Rhea" id="RHEA:68792"/>
        <dbReference type="ChEBI" id="CHEBI:15377"/>
        <dbReference type="ChEBI" id="CHEBI:15378"/>
        <dbReference type="ChEBI" id="CHEBI:17154"/>
        <dbReference type="ChEBI" id="CHEBI:57967"/>
        <dbReference type="ChEBI" id="CHEBI:77017"/>
    </reaction>
</comment>
<dbReference type="EMBL" id="RCHS01004116">
    <property type="protein sequence ID" value="RMX37456.1"/>
    <property type="molecule type" value="Genomic_DNA"/>
</dbReference>
<feature type="binding site" evidence="25">
    <location>
        <position position="299"/>
    </location>
    <ligand>
        <name>Mg(2+)</name>
        <dbReference type="ChEBI" id="CHEBI:18420"/>
        <label>1</label>
    </ligand>
</feature>
<comment type="subunit">
    <text evidence="6">Monomer.</text>
</comment>
<keyword evidence="12" id="KW-0378">Hydrolase</keyword>
<dbReference type="AlphaFoldDB" id="A0A3M6T7R5"/>
<feature type="binding site" evidence="25">
    <location>
        <position position="55"/>
    </location>
    <ligand>
        <name>Mg(2+)</name>
        <dbReference type="ChEBI" id="CHEBI:18420"/>
        <label>1</label>
    </ligand>
</feature>
<evidence type="ECO:0000313" key="27">
    <source>
        <dbReference type="Proteomes" id="UP000275408"/>
    </source>
</evidence>
<comment type="cofactor">
    <cofactor evidence="25">
        <name>Mg(2+)</name>
        <dbReference type="ChEBI" id="CHEBI:18420"/>
    </cofactor>
    <text evidence="25">Binds 2 magnesium ions per subunit.</text>
</comment>
<dbReference type="InterPro" id="IPR050792">
    <property type="entry name" value="ADP-ribosylglycohydrolase"/>
</dbReference>
<evidence type="ECO:0000256" key="12">
    <source>
        <dbReference type="ARBA" id="ARBA00022801"/>
    </source>
</evidence>
<evidence type="ECO:0000256" key="15">
    <source>
        <dbReference type="ARBA" id="ARBA00023204"/>
    </source>
</evidence>
<evidence type="ECO:0000256" key="14">
    <source>
        <dbReference type="ARBA" id="ARBA00023128"/>
    </source>
</evidence>
<gene>
    <name evidence="26" type="ORF">pdam_00011694</name>
</gene>
<evidence type="ECO:0000256" key="18">
    <source>
        <dbReference type="ARBA" id="ARBA00042398"/>
    </source>
</evidence>
<keyword evidence="14" id="KW-0496">Mitochondrion</keyword>
<feature type="binding site" evidence="25">
    <location>
        <position position="57"/>
    </location>
    <ligand>
        <name>Mg(2+)</name>
        <dbReference type="ChEBI" id="CHEBI:18420"/>
        <label>1</label>
    </ligand>
</feature>
<evidence type="ECO:0000256" key="1">
    <source>
        <dbReference type="ARBA" id="ARBA00004123"/>
    </source>
</evidence>
<dbReference type="GO" id="GO:0004649">
    <property type="term" value="F:poly(ADP-ribose) glycohydrolase activity"/>
    <property type="evidence" value="ECO:0007669"/>
    <property type="project" value="UniProtKB-EC"/>
</dbReference>
<sequence>MSKMLHKFRGTLVGALVGDCLGSNYEGVSSTLPWGEVTDYTLERIKDEKEPIHYTDDTAMTRAICKSLTEEKKYDNRSMAKAFVQEFFKEPGRGYGAAVGTVFKRLRDTNPEDVTLPARSQFDGQGSYGNGAAMRISPVALYSRSSSEVQKNAQENALITHAHINGVNGAVLQAEAVFKALPLEPPNLNTDKFIDDLLEVAKKLEEEYEESSKEKEDGGHISTSSPQKKPFLYFKKLKEMKELLNKGETLEPETVVETFGNGIRAEEAVPAAIFSFLHKGRESFQESVNYAISLGGDTDTIASMAGAISGAYWGVNEIPELWKSKCEGVEEAIEFANKIFELKEERKDDE</sequence>
<evidence type="ECO:0000256" key="5">
    <source>
        <dbReference type="ARBA" id="ARBA00010702"/>
    </source>
</evidence>
<dbReference type="PANTHER" id="PTHR16222">
    <property type="entry name" value="ADP-RIBOSYLGLYCOHYDROLASE"/>
    <property type="match status" value="1"/>
</dbReference>
<proteinExistence type="inferred from homology"/>
<keyword evidence="10 25" id="KW-0479">Metal-binding</keyword>
<dbReference type="FunFam" id="1.10.4080.10:FF:000001">
    <property type="entry name" value="ADP-ribose glycohydrolase ARH3"/>
    <property type="match status" value="1"/>
</dbReference>